<dbReference type="InterPro" id="IPR055414">
    <property type="entry name" value="LRR_R13L4/SHOC2-like"/>
</dbReference>
<evidence type="ECO:0000259" key="6">
    <source>
        <dbReference type="Pfam" id="PF18052"/>
    </source>
</evidence>
<feature type="domain" description="NB-ARC" evidence="5">
    <location>
        <begin position="171"/>
        <end position="343"/>
    </location>
</feature>
<dbReference type="Proteomes" id="UP001141552">
    <property type="component" value="Unassembled WGS sequence"/>
</dbReference>
<dbReference type="Gene3D" id="3.40.50.300">
    <property type="entry name" value="P-loop containing nucleotide triphosphate hydrolases"/>
    <property type="match status" value="1"/>
</dbReference>
<keyword evidence="2" id="KW-0547">Nucleotide-binding</keyword>
<keyword evidence="3" id="KW-0611">Plant defense</keyword>
<dbReference type="GO" id="GO:0043531">
    <property type="term" value="F:ADP binding"/>
    <property type="evidence" value="ECO:0007669"/>
    <property type="project" value="InterPro"/>
</dbReference>
<dbReference type="Pfam" id="PF23559">
    <property type="entry name" value="WHD_DRP"/>
    <property type="match status" value="1"/>
</dbReference>
<feature type="domain" description="Disease resistance R13L4/SHOC-2-like LRR" evidence="8">
    <location>
        <begin position="546"/>
        <end position="872"/>
    </location>
</feature>
<evidence type="ECO:0000256" key="2">
    <source>
        <dbReference type="ARBA" id="ARBA00022741"/>
    </source>
</evidence>
<organism evidence="9 10">
    <name type="scientific">Turnera subulata</name>
    <dbReference type="NCBI Taxonomy" id="218843"/>
    <lineage>
        <taxon>Eukaryota</taxon>
        <taxon>Viridiplantae</taxon>
        <taxon>Streptophyta</taxon>
        <taxon>Embryophyta</taxon>
        <taxon>Tracheophyta</taxon>
        <taxon>Spermatophyta</taxon>
        <taxon>Magnoliopsida</taxon>
        <taxon>eudicotyledons</taxon>
        <taxon>Gunneridae</taxon>
        <taxon>Pentapetalae</taxon>
        <taxon>rosids</taxon>
        <taxon>fabids</taxon>
        <taxon>Malpighiales</taxon>
        <taxon>Passifloraceae</taxon>
        <taxon>Turnera</taxon>
    </lineage>
</organism>
<dbReference type="FunFam" id="1.10.8.430:FF:000003">
    <property type="entry name" value="Probable disease resistance protein At5g66910"/>
    <property type="match status" value="1"/>
</dbReference>
<name>A0A9Q0JBY7_9ROSI</name>
<evidence type="ECO:0000259" key="8">
    <source>
        <dbReference type="Pfam" id="PF23598"/>
    </source>
</evidence>
<reference evidence="9" key="2">
    <citation type="journal article" date="2023" name="Plants (Basel)">
        <title>Annotation of the Turnera subulata (Passifloraceae) Draft Genome Reveals the S-Locus Evolved after the Divergence of Turneroideae from Passifloroideae in a Stepwise Manner.</title>
        <authorList>
            <person name="Henning P.M."/>
            <person name="Roalson E.H."/>
            <person name="Mir W."/>
            <person name="McCubbin A.G."/>
            <person name="Shore J.S."/>
        </authorList>
    </citation>
    <scope>NUCLEOTIDE SEQUENCE</scope>
    <source>
        <strain evidence="9">F60SS</strain>
    </source>
</reference>
<dbReference type="Gene3D" id="1.10.8.430">
    <property type="entry name" value="Helical domain of apoptotic protease-activating factors"/>
    <property type="match status" value="1"/>
</dbReference>
<dbReference type="CDD" id="cd14798">
    <property type="entry name" value="RX-CC_like"/>
    <property type="match status" value="1"/>
</dbReference>
<gene>
    <name evidence="9" type="ORF">Tsubulata_043014</name>
</gene>
<dbReference type="FunFam" id="3.40.50.300:FF:001091">
    <property type="entry name" value="Probable disease resistance protein At1g61300"/>
    <property type="match status" value="1"/>
</dbReference>
<evidence type="ECO:0000313" key="9">
    <source>
        <dbReference type="EMBL" id="KAJ4837031.1"/>
    </source>
</evidence>
<feature type="region of interest" description="Disordered" evidence="4">
    <location>
        <begin position="922"/>
        <end position="947"/>
    </location>
</feature>
<dbReference type="InterPro" id="IPR044974">
    <property type="entry name" value="Disease_R_plants"/>
</dbReference>
<sequence>MAVVPEAVITKIISVLETEAALLGGVADDLQDIMRELETMRPFLEDCDRRGPLAEREKSWVAEVRDLAYDVEDIIDEYMYSVNRRRGREKIVQHIRNAISFPKDLWARHGIATRIRKIKSRINDASERRLRYGTERVEGSRSSPTDHRVLLGESALFLKDDDLVGFKDEHQMLLRWLTTGELQRTTISVVGMGGSGKTTLIAKTYNCEIVKRHFECSAWITVSQTYSIEDLFRSLIRQFYEAANQAVPLDLITMSYRQLVEKLVNYLESRKYVVVLDDVWDTELWNNIKVALPNSQHGCRVLITTRMDDIAAKSFEVGSNVQHIKPMEKNEAWTLFCAKAFPWNTRRCPQELEDLAKDVVKKCQGLPLAVVSLGGLFSTKRSQVEWKTTYNSLNWELSNNSMLQPVKSILLLSYNDLPYRLKHCFLYCCLFPEDYAIVRERLARLWMAEGFIEKVRGLTPEEVADRYLMDLIQRSLLQAVEIHDGLPGKCKMHDMLRELALSKSEEEKFCAIYDERIGARPEVGVTRRLSIHASRAEIKSVEAMTQLRSFLLFGSEAINPTIINNLLSGFKLLRVLDLGGAPIETFPDHIVTMFNLRYLNLEGTQIKKLPESIGKLHNLESLDISETQVEALPNGIVNLKNLRYLLSNRYNSQMFFEFGGLRGTQFPQKLSNLNKLQVLASIEANSIVVKEIRSMTQLVELEIWNIEGSHEEDLCFAIQNMPLLRYLAVKTAKEDQILRLDALKSPPPFLEKLGLFGKLENIPQWFTSLLNLRELALYWSRLTNDPLSHLEALPNLRRLHLIKAYEELHLEFENGFRSLESLGIYNCDNLQSIMIDKGVMPRLKKLVIRSCRMLKEVPSGLKYLTKVQELRLINLSEELIKRIEEPSGVDRSNVHHIPKILHRYKTSSGWSTRNLSSFVDTTANSQRQEGSGGGNSKVEISSMPGTN</sequence>
<dbReference type="InterPro" id="IPR058922">
    <property type="entry name" value="WHD_DRP"/>
</dbReference>
<keyword evidence="10" id="KW-1185">Reference proteome</keyword>
<dbReference type="InterPro" id="IPR036388">
    <property type="entry name" value="WH-like_DNA-bd_sf"/>
</dbReference>
<dbReference type="SUPFAM" id="SSF52540">
    <property type="entry name" value="P-loop containing nucleoside triphosphate hydrolases"/>
    <property type="match status" value="1"/>
</dbReference>
<dbReference type="InterPro" id="IPR038005">
    <property type="entry name" value="RX-like_CC"/>
</dbReference>
<evidence type="ECO:0000256" key="3">
    <source>
        <dbReference type="ARBA" id="ARBA00022821"/>
    </source>
</evidence>
<dbReference type="AlphaFoldDB" id="A0A9Q0JBY7"/>
<dbReference type="PRINTS" id="PR00364">
    <property type="entry name" value="DISEASERSIST"/>
</dbReference>
<evidence type="ECO:0000256" key="1">
    <source>
        <dbReference type="ARBA" id="ARBA00022737"/>
    </source>
</evidence>
<dbReference type="SUPFAM" id="SSF52058">
    <property type="entry name" value="L domain-like"/>
    <property type="match status" value="1"/>
</dbReference>
<dbReference type="Pfam" id="PF00931">
    <property type="entry name" value="NB-ARC"/>
    <property type="match status" value="1"/>
</dbReference>
<dbReference type="Gene3D" id="1.20.5.4130">
    <property type="match status" value="1"/>
</dbReference>
<dbReference type="Pfam" id="PF23598">
    <property type="entry name" value="LRR_14"/>
    <property type="match status" value="1"/>
</dbReference>
<protein>
    <recommendedName>
        <fullName evidence="11">Disease resistance protein RPM1-like</fullName>
    </recommendedName>
</protein>
<dbReference type="Gene3D" id="3.80.10.10">
    <property type="entry name" value="Ribonuclease Inhibitor"/>
    <property type="match status" value="1"/>
</dbReference>
<dbReference type="InterPro" id="IPR027417">
    <property type="entry name" value="P-loop_NTPase"/>
</dbReference>
<dbReference type="Pfam" id="PF18052">
    <property type="entry name" value="Rx_N"/>
    <property type="match status" value="1"/>
</dbReference>
<dbReference type="Gene3D" id="1.10.10.10">
    <property type="entry name" value="Winged helix-like DNA-binding domain superfamily/Winged helix DNA-binding domain"/>
    <property type="match status" value="1"/>
</dbReference>
<evidence type="ECO:0008006" key="11">
    <source>
        <dbReference type="Google" id="ProtNLM"/>
    </source>
</evidence>
<dbReference type="InterPro" id="IPR042197">
    <property type="entry name" value="Apaf_helical"/>
</dbReference>
<dbReference type="InterPro" id="IPR002182">
    <property type="entry name" value="NB-ARC"/>
</dbReference>
<dbReference type="GO" id="GO:0098542">
    <property type="term" value="P:defense response to other organism"/>
    <property type="evidence" value="ECO:0007669"/>
    <property type="project" value="TreeGrafter"/>
</dbReference>
<dbReference type="FunFam" id="1.10.10.10:FF:000322">
    <property type="entry name" value="Probable disease resistance protein At1g63360"/>
    <property type="match status" value="1"/>
</dbReference>
<feature type="domain" description="Disease resistance protein winged helix" evidence="7">
    <location>
        <begin position="430"/>
        <end position="500"/>
    </location>
</feature>
<accession>A0A9Q0JBY7</accession>
<dbReference type="EMBL" id="JAKUCV010003961">
    <property type="protein sequence ID" value="KAJ4837031.1"/>
    <property type="molecule type" value="Genomic_DNA"/>
</dbReference>
<dbReference type="InterPro" id="IPR041118">
    <property type="entry name" value="Rx_N"/>
</dbReference>
<evidence type="ECO:0000259" key="5">
    <source>
        <dbReference type="Pfam" id="PF00931"/>
    </source>
</evidence>
<dbReference type="InterPro" id="IPR032675">
    <property type="entry name" value="LRR_dom_sf"/>
</dbReference>
<dbReference type="PANTHER" id="PTHR23155:SF1205">
    <property type="entry name" value="DISEASE RESISTANCE PROTEIN RPM1"/>
    <property type="match status" value="1"/>
</dbReference>
<keyword evidence="1" id="KW-0677">Repeat</keyword>
<proteinExistence type="predicted"/>
<feature type="domain" description="Disease resistance N-terminal" evidence="6">
    <location>
        <begin position="7"/>
        <end position="90"/>
    </location>
</feature>
<reference evidence="9" key="1">
    <citation type="submission" date="2022-02" db="EMBL/GenBank/DDBJ databases">
        <authorList>
            <person name="Henning P.M."/>
            <person name="McCubbin A.G."/>
            <person name="Shore J.S."/>
        </authorList>
    </citation>
    <scope>NUCLEOTIDE SEQUENCE</scope>
    <source>
        <strain evidence="9">F60SS</strain>
        <tissue evidence="9">Leaves</tissue>
    </source>
</reference>
<dbReference type="OrthoDB" id="598235at2759"/>
<dbReference type="PANTHER" id="PTHR23155">
    <property type="entry name" value="DISEASE RESISTANCE PROTEIN RP"/>
    <property type="match status" value="1"/>
</dbReference>
<evidence type="ECO:0000259" key="7">
    <source>
        <dbReference type="Pfam" id="PF23559"/>
    </source>
</evidence>
<evidence type="ECO:0000313" key="10">
    <source>
        <dbReference type="Proteomes" id="UP001141552"/>
    </source>
</evidence>
<evidence type="ECO:0000256" key="4">
    <source>
        <dbReference type="SAM" id="MobiDB-lite"/>
    </source>
</evidence>
<comment type="caution">
    <text evidence="9">The sequence shown here is derived from an EMBL/GenBank/DDBJ whole genome shotgun (WGS) entry which is preliminary data.</text>
</comment>